<comment type="caution">
    <text evidence="2">The sequence shown here is derived from an EMBL/GenBank/DDBJ whole genome shotgun (WGS) entry which is preliminary data.</text>
</comment>
<gene>
    <name evidence="2" type="ORF">J2Z64_002084</name>
</gene>
<dbReference type="Gene3D" id="1.10.10.10">
    <property type="entry name" value="Winged helix-like DNA-binding domain superfamily/Winged helix DNA-binding domain"/>
    <property type="match status" value="1"/>
</dbReference>
<keyword evidence="3" id="KW-1185">Reference proteome</keyword>
<dbReference type="SUPFAM" id="SSF46785">
    <property type="entry name" value="Winged helix' DNA-binding domain"/>
    <property type="match status" value="1"/>
</dbReference>
<accession>A0A9X1CBL1</accession>
<dbReference type="InterPro" id="IPR036390">
    <property type="entry name" value="WH_DNA-bd_sf"/>
</dbReference>
<dbReference type="Proteomes" id="UP001138793">
    <property type="component" value="Unassembled WGS sequence"/>
</dbReference>
<name>A0A9X1CBL1_9BACI</name>
<evidence type="ECO:0000259" key="1">
    <source>
        <dbReference type="Pfam" id="PF14493"/>
    </source>
</evidence>
<dbReference type="OrthoDB" id="2354672at2"/>
<dbReference type="InterPro" id="IPR036388">
    <property type="entry name" value="WH-like_DNA-bd_sf"/>
</dbReference>
<dbReference type="Pfam" id="PF14493">
    <property type="entry name" value="HTH_40"/>
    <property type="match status" value="1"/>
</dbReference>
<dbReference type="EMBL" id="JAGGMB010000005">
    <property type="protein sequence ID" value="MBP2077829.1"/>
    <property type="molecule type" value="Genomic_DNA"/>
</dbReference>
<evidence type="ECO:0000313" key="2">
    <source>
        <dbReference type="EMBL" id="MBP2077829.1"/>
    </source>
</evidence>
<sequence>MFLESIILKCFYQLNGERSVSSVYHLLKGNKSIQTIQDAHSYQLETLYGIYRHLTRNSFNQKVSFLVEKEYLNEIEGETNAFRLTGQALSCLAESKRQFPFEYFNGLRYNETADTFQLRLLLLIQTLTNTKMRFYQFIPITDQISVEQWVKQIYRKMKSNEAHALQAIYQELYQLLQLFPDKYASLFVERLTGYKTYGKSMNQLAELTKLSIMDVHLLLTGIIHKMIQVIETKPEQFPVLSFLIGDLIEQIPITNSANLTYQLLQKQYTIDQIAVMRNLKINTIHDHIVEIALYDTAFSIDHYINQEKQQQIIDVINQENTFKLRDIKKAVHDDISYFEIRLVLAKKKLLK</sequence>
<dbReference type="AlphaFoldDB" id="A0A9X1CBL1"/>
<feature type="domain" description="Helicase Helix-turn-helix" evidence="1">
    <location>
        <begin position="256"/>
        <end position="344"/>
    </location>
</feature>
<evidence type="ECO:0000313" key="3">
    <source>
        <dbReference type="Proteomes" id="UP001138793"/>
    </source>
</evidence>
<dbReference type="PIRSF" id="PIRSF021350">
    <property type="entry name" value="UCP021350"/>
    <property type="match status" value="1"/>
</dbReference>
<reference evidence="2" key="1">
    <citation type="submission" date="2021-03" db="EMBL/GenBank/DDBJ databases">
        <title>Genomic Encyclopedia of Type Strains, Phase IV (KMG-IV): sequencing the most valuable type-strain genomes for metagenomic binning, comparative biology and taxonomic classification.</title>
        <authorList>
            <person name="Goeker M."/>
        </authorList>
    </citation>
    <scope>NUCLEOTIDE SEQUENCE</scope>
    <source>
        <strain evidence="2">DSM 107338</strain>
    </source>
</reference>
<dbReference type="Gene3D" id="1.10.10.1390">
    <property type="entry name" value="ATP-dependent DNA helicase RecQ"/>
    <property type="match status" value="1"/>
</dbReference>
<protein>
    <submittedName>
        <fullName evidence="2">Uncharacterized protein YpbB</fullName>
    </submittedName>
</protein>
<dbReference type="RefSeq" id="WP_149476461.1">
    <property type="nucleotide sequence ID" value="NZ_JAGGMB010000005.1"/>
</dbReference>
<proteinExistence type="predicted"/>
<dbReference type="InterPro" id="IPR008308">
    <property type="entry name" value="YpbB-like"/>
</dbReference>
<dbReference type="InterPro" id="IPR029491">
    <property type="entry name" value="Helicase_HTH"/>
</dbReference>
<organism evidence="2 3">
    <name type="scientific">Oceanobacillus polygoni</name>
    <dbReference type="NCBI Taxonomy" id="1235259"/>
    <lineage>
        <taxon>Bacteria</taxon>
        <taxon>Bacillati</taxon>
        <taxon>Bacillota</taxon>
        <taxon>Bacilli</taxon>
        <taxon>Bacillales</taxon>
        <taxon>Bacillaceae</taxon>
        <taxon>Oceanobacillus</taxon>
    </lineage>
</organism>